<dbReference type="InterPro" id="IPR014776">
    <property type="entry name" value="4pyrrole_Mease_sub2"/>
</dbReference>
<dbReference type="SUPFAM" id="SSF53790">
    <property type="entry name" value="Tetrapyrrole methylase"/>
    <property type="match status" value="1"/>
</dbReference>
<proteinExistence type="predicted"/>
<name>A0ABQ5NB85_9CLOT</name>
<dbReference type="InterPro" id="IPR014777">
    <property type="entry name" value="4pyrrole_Mease_sub1"/>
</dbReference>
<organism evidence="8 9">
    <name type="scientific">Clostridium omnivorum</name>
    <dbReference type="NCBI Taxonomy" id="1604902"/>
    <lineage>
        <taxon>Bacteria</taxon>
        <taxon>Bacillati</taxon>
        <taxon>Bacillota</taxon>
        <taxon>Clostridia</taxon>
        <taxon>Eubacteriales</taxon>
        <taxon>Clostridiaceae</taxon>
        <taxon>Clostridium</taxon>
    </lineage>
</organism>
<protein>
    <recommendedName>
        <fullName evidence="1">uroporphyrinogen-III C-methyltransferase</fullName>
        <ecNumber evidence="1">2.1.1.107</ecNumber>
    </recommendedName>
</protein>
<evidence type="ECO:0000256" key="5">
    <source>
        <dbReference type="ARBA" id="ARBA00023244"/>
    </source>
</evidence>
<evidence type="ECO:0000256" key="2">
    <source>
        <dbReference type="ARBA" id="ARBA00022603"/>
    </source>
</evidence>
<dbReference type="InterPro" id="IPR003754">
    <property type="entry name" value="4pyrrol_synth_uPrphyn_synth"/>
</dbReference>
<dbReference type="PROSITE" id="PS00839">
    <property type="entry name" value="SUMT_1"/>
    <property type="match status" value="1"/>
</dbReference>
<comment type="caution">
    <text evidence="8">The sequence shown here is derived from an EMBL/GenBank/DDBJ whole genome shotgun (WGS) entry which is preliminary data.</text>
</comment>
<dbReference type="Proteomes" id="UP001208567">
    <property type="component" value="Unassembled WGS sequence"/>
</dbReference>
<dbReference type="InterPro" id="IPR000878">
    <property type="entry name" value="4pyrrol_Mease"/>
</dbReference>
<dbReference type="PANTHER" id="PTHR45790">
    <property type="entry name" value="SIROHEME SYNTHASE-RELATED"/>
    <property type="match status" value="1"/>
</dbReference>
<reference evidence="8 9" key="1">
    <citation type="journal article" date="2024" name="Int. J. Syst. Evol. Microbiol.">
        <title>Clostridium omnivorum sp. nov., isolated from anoxic soil under the treatment of reductive soil disinfestation.</title>
        <authorList>
            <person name="Ueki A."/>
            <person name="Tonouchi A."/>
            <person name="Kaku N."/>
            <person name="Honma S."/>
            <person name="Ueki K."/>
        </authorList>
    </citation>
    <scope>NUCLEOTIDE SEQUENCE [LARGE SCALE GENOMIC DNA]</scope>
    <source>
        <strain evidence="8 9">E14</strain>
    </source>
</reference>
<dbReference type="InterPro" id="IPR036108">
    <property type="entry name" value="4pyrrol_syn_uPrphyn_synt_sf"/>
</dbReference>
<gene>
    <name evidence="8" type="primary">hemD_2</name>
    <name evidence="8" type="ORF">bsdE14_38780</name>
</gene>
<dbReference type="Gene3D" id="3.40.1010.10">
    <property type="entry name" value="Cobalt-precorrin-4 Transmethylase, Domain 1"/>
    <property type="match status" value="1"/>
</dbReference>
<evidence type="ECO:0000259" key="7">
    <source>
        <dbReference type="Pfam" id="PF02602"/>
    </source>
</evidence>
<dbReference type="Pfam" id="PF00590">
    <property type="entry name" value="TP_methylase"/>
    <property type="match status" value="1"/>
</dbReference>
<evidence type="ECO:0000313" key="9">
    <source>
        <dbReference type="Proteomes" id="UP001208567"/>
    </source>
</evidence>
<keyword evidence="9" id="KW-1185">Reference proteome</keyword>
<dbReference type="CDD" id="cd06578">
    <property type="entry name" value="HemD"/>
    <property type="match status" value="1"/>
</dbReference>
<dbReference type="EC" id="2.1.1.107" evidence="1"/>
<dbReference type="RefSeq" id="WP_264851775.1">
    <property type="nucleotide sequence ID" value="NZ_BRXR01000001.1"/>
</dbReference>
<accession>A0ABQ5NB85</accession>
<dbReference type="Gene3D" id="3.40.50.10090">
    <property type="match status" value="2"/>
</dbReference>
<keyword evidence="5" id="KW-0627">Porphyrin biosynthesis</keyword>
<feature type="domain" description="Tetrapyrrole methylase" evidence="6">
    <location>
        <begin position="3"/>
        <end position="212"/>
    </location>
</feature>
<evidence type="ECO:0000256" key="4">
    <source>
        <dbReference type="ARBA" id="ARBA00022691"/>
    </source>
</evidence>
<dbReference type="EMBL" id="BRXR01000001">
    <property type="protein sequence ID" value="GLC32468.1"/>
    <property type="molecule type" value="Genomic_DNA"/>
</dbReference>
<keyword evidence="3" id="KW-0808">Transferase</keyword>
<dbReference type="CDD" id="cd11642">
    <property type="entry name" value="SUMT"/>
    <property type="match status" value="1"/>
</dbReference>
<dbReference type="PANTHER" id="PTHR45790:SF3">
    <property type="entry name" value="S-ADENOSYL-L-METHIONINE-DEPENDENT UROPORPHYRINOGEN III METHYLTRANSFERASE, CHLOROPLASTIC"/>
    <property type="match status" value="1"/>
</dbReference>
<dbReference type="Gene3D" id="3.30.950.10">
    <property type="entry name" value="Methyltransferase, Cobalt-precorrin-4 Transmethylase, Domain 2"/>
    <property type="match status" value="1"/>
</dbReference>
<keyword evidence="2" id="KW-0489">Methyltransferase</keyword>
<dbReference type="InterPro" id="IPR006366">
    <property type="entry name" value="CobA/CysG_C"/>
</dbReference>
<dbReference type="InterPro" id="IPR003043">
    <property type="entry name" value="Uropor_MeTrfase_CS"/>
</dbReference>
<feature type="domain" description="Tetrapyrrole biosynthesis uroporphyrinogen III synthase" evidence="7">
    <location>
        <begin position="264"/>
        <end position="479"/>
    </location>
</feature>
<evidence type="ECO:0000256" key="1">
    <source>
        <dbReference type="ARBA" id="ARBA00012162"/>
    </source>
</evidence>
<dbReference type="NCBIfam" id="TIGR01469">
    <property type="entry name" value="cobA_cysG_Cterm"/>
    <property type="match status" value="1"/>
</dbReference>
<dbReference type="InterPro" id="IPR050161">
    <property type="entry name" value="Siro_Cobalamin_biosynth"/>
</dbReference>
<evidence type="ECO:0000313" key="8">
    <source>
        <dbReference type="EMBL" id="GLC32468.1"/>
    </source>
</evidence>
<dbReference type="NCBIfam" id="NF004790">
    <property type="entry name" value="PRK06136.1"/>
    <property type="match status" value="1"/>
</dbReference>
<dbReference type="Pfam" id="PF02602">
    <property type="entry name" value="HEM4"/>
    <property type="match status" value="1"/>
</dbReference>
<sequence length="491" mass="54174">MSKVYLIGTGPGDEELMTLKAVRVLKKCTAVMYDRLAGGNVLKYLKDDCKVFYCGKEPGCHYKTQDEINEMLVFLAKSGHVVGRVKGGDPYVFGRGGEEALRLREENIDFEVIPGVTSAISVLSYAGIPATHRGLSQSFHVITGMSASKLKIDWSSIATVEGTLMFLMGLENIEFITKRLIECGKTESTPCGVIMRGTTSKQRKVIGTLKDIAVKSREVGLKSPCIIVVGEVVNLSESLNWYEKMPLFGINVCVTRPKEQAGGMAESLKDLGAQVTEINSIKIENSSENLNDYIEKLSTYEYVVFTSVNAVNVFFDYLMDISFDIRKIKASFAVIGHATEKALKDRGLIADIEAKEFVGEGLLEKLKTVVKAGDNILIPCSNGARSYLSDELRNLNCIVDVAHIYKPVKGEIKSEKAFEDVDVVIFTSPSTVRNMIEIVGLEGIKEKLSLAIGPITYKELKNHGIEAYISEEHCEQGIINKLIELKKKEIL</sequence>
<evidence type="ECO:0000256" key="3">
    <source>
        <dbReference type="ARBA" id="ARBA00022679"/>
    </source>
</evidence>
<dbReference type="InterPro" id="IPR035996">
    <property type="entry name" value="4pyrrol_Methylase_sf"/>
</dbReference>
<evidence type="ECO:0000259" key="6">
    <source>
        <dbReference type="Pfam" id="PF00590"/>
    </source>
</evidence>
<dbReference type="SUPFAM" id="SSF69618">
    <property type="entry name" value="HemD-like"/>
    <property type="match status" value="1"/>
</dbReference>
<keyword evidence="4" id="KW-0949">S-adenosyl-L-methionine</keyword>